<accession>A0AAN7TCR4</accession>
<keyword evidence="1" id="KW-0472">Membrane</keyword>
<evidence type="ECO:0000256" key="1">
    <source>
        <dbReference type="SAM" id="Phobius"/>
    </source>
</evidence>
<keyword evidence="1" id="KW-1133">Transmembrane helix</keyword>
<dbReference type="Proteomes" id="UP001310890">
    <property type="component" value="Unassembled WGS sequence"/>
</dbReference>
<reference evidence="2" key="1">
    <citation type="submission" date="2023-08" db="EMBL/GenBank/DDBJ databases">
        <title>Black Yeasts Isolated from many extreme environments.</title>
        <authorList>
            <person name="Coleine C."/>
            <person name="Stajich J.E."/>
            <person name="Selbmann L."/>
        </authorList>
    </citation>
    <scope>NUCLEOTIDE SEQUENCE</scope>
    <source>
        <strain evidence="2">CCFEE 5401</strain>
    </source>
</reference>
<organism evidence="2 3">
    <name type="scientific">Meristemomyces frigidus</name>
    <dbReference type="NCBI Taxonomy" id="1508187"/>
    <lineage>
        <taxon>Eukaryota</taxon>
        <taxon>Fungi</taxon>
        <taxon>Dikarya</taxon>
        <taxon>Ascomycota</taxon>
        <taxon>Pezizomycotina</taxon>
        <taxon>Dothideomycetes</taxon>
        <taxon>Dothideomycetidae</taxon>
        <taxon>Mycosphaerellales</taxon>
        <taxon>Teratosphaeriaceae</taxon>
        <taxon>Meristemomyces</taxon>
    </lineage>
</organism>
<proteinExistence type="predicted"/>
<sequence>MQIFTTVTAPATTMIMVRQAVTTNSSSSTALGSIDPLAAAVQSTAYFRTCLIAVSLVLAFLTLGTVGYFVFPIIQRTRAKKQSNRQWVSESQANLAPTAGYTPSSNYAPTASYAPPSSFARASSFAPAGTSYAPASGYAPSSTTGCGTNISRATTPAADNGPYADAEAGGFELSPINTLEKLQAIHPAYRPGKIDRNGDHMI</sequence>
<dbReference type="AlphaFoldDB" id="A0AAN7TCR4"/>
<feature type="transmembrane region" description="Helical" evidence="1">
    <location>
        <begin position="45"/>
        <end position="71"/>
    </location>
</feature>
<dbReference type="EMBL" id="JAVRRL010000057">
    <property type="protein sequence ID" value="KAK5109843.1"/>
    <property type="molecule type" value="Genomic_DNA"/>
</dbReference>
<keyword evidence="1" id="KW-0812">Transmembrane</keyword>
<evidence type="ECO:0000313" key="3">
    <source>
        <dbReference type="Proteomes" id="UP001310890"/>
    </source>
</evidence>
<name>A0AAN7TCR4_9PEZI</name>
<protein>
    <submittedName>
        <fullName evidence="2">Uncharacterized protein</fullName>
    </submittedName>
</protein>
<evidence type="ECO:0000313" key="2">
    <source>
        <dbReference type="EMBL" id="KAK5109843.1"/>
    </source>
</evidence>
<comment type="caution">
    <text evidence="2">The sequence shown here is derived from an EMBL/GenBank/DDBJ whole genome shotgun (WGS) entry which is preliminary data.</text>
</comment>
<gene>
    <name evidence="2" type="ORF">LTR62_006450</name>
</gene>